<dbReference type="Proteomes" id="UP000265515">
    <property type="component" value="Unassembled WGS sequence"/>
</dbReference>
<reference evidence="1 2" key="1">
    <citation type="journal article" date="2018" name="Cell">
        <title>The Chara Genome: Secondary Complexity and Implications for Plant Terrestrialization.</title>
        <authorList>
            <person name="Nishiyama T."/>
            <person name="Sakayama H."/>
            <person name="Vries J.D."/>
            <person name="Buschmann H."/>
            <person name="Saint-Marcoux D."/>
            <person name="Ullrich K.K."/>
            <person name="Haas F.B."/>
            <person name="Vanderstraeten L."/>
            <person name="Becker D."/>
            <person name="Lang D."/>
            <person name="Vosolsobe S."/>
            <person name="Rombauts S."/>
            <person name="Wilhelmsson P.K.I."/>
            <person name="Janitza P."/>
            <person name="Kern R."/>
            <person name="Heyl A."/>
            <person name="Rumpler F."/>
            <person name="Villalobos L.I.A.C."/>
            <person name="Clay J.M."/>
            <person name="Skokan R."/>
            <person name="Toyoda A."/>
            <person name="Suzuki Y."/>
            <person name="Kagoshima H."/>
            <person name="Schijlen E."/>
            <person name="Tajeshwar N."/>
            <person name="Catarino B."/>
            <person name="Hetherington A.J."/>
            <person name="Saltykova A."/>
            <person name="Bonnot C."/>
            <person name="Breuninger H."/>
            <person name="Symeonidi A."/>
            <person name="Radhakrishnan G.V."/>
            <person name="Van Nieuwerburgh F."/>
            <person name="Deforce D."/>
            <person name="Chang C."/>
            <person name="Karol K.G."/>
            <person name="Hedrich R."/>
            <person name="Ulvskov P."/>
            <person name="Glockner G."/>
            <person name="Delwiche C.F."/>
            <person name="Petrasek J."/>
            <person name="Van de Peer Y."/>
            <person name="Friml J."/>
            <person name="Beilby M."/>
            <person name="Dolan L."/>
            <person name="Kohara Y."/>
            <person name="Sugano S."/>
            <person name="Fujiyama A."/>
            <person name="Delaux P.-M."/>
            <person name="Quint M."/>
            <person name="TheiBen G."/>
            <person name="Hagemann M."/>
            <person name="Harholt J."/>
            <person name="Dunand C."/>
            <person name="Zachgo S."/>
            <person name="Langdale J."/>
            <person name="Maumus F."/>
            <person name="Straeten D.V.D."/>
            <person name="Gould S.B."/>
            <person name="Rensing S.A."/>
        </authorList>
    </citation>
    <scope>NUCLEOTIDE SEQUENCE [LARGE SCALE GENOMIC DNA]</scope>
    <source>
        <strain evidence="1 2">S276</strain>
    </source>
</reference>
<dbReference type="Gramene" id="GBG58848">
    <property type="protein sequence ID" value="GBG58848"/>
    <property type="gene ID" value="CBR_g247"/>
</dbReference>
<comment type="caution">
    <text evidence="1">The sequence shown here is derived from an EMBL/GenBank/DDBJ whole genome shotgun (WGS) entry which is preliminary data.</text>
</comment>
<organism evidence="1 2">
    <name type="scientific">Chara braunii</name>
    <name type="common">Braun's stonewort</name>
    <dbReference type="NCBI Taxonomy" id="69332"/>
    <lineage>
        <taxon>Eukaryota</taxon>
        <taxon>Viridiplantae</taxon>
        <taxon>Streptophyta</taxon>
        <taxon>Charophyceae</taxon>
        <taxon>Charales</taxon>
        <taxon>Characeae</taxon>
        <taxon>Chara</taxon>
    </lineage>
</organism>
<protein>
    <submittedName>
        <fullName evidence="1">Uncharacterized protein</fullName>
    </submittedName>
</protein>
<sequence length="165" mass="17983">MSTFLGTGKERQLPVSITVLPSPCSLSRPLTEEERRTRRARFSSQKTFVGMLASPPSPSFCGAVAASSTRAVVAASLSCLVLPTPCRRACPCFVRVLGERGGGVCGFGWVGSPLRRESHLCLAMHTSLHRLVRAMNPSPHFPYSFLSFLPPRARSHLRKLGDFGR</sequence>
<accession>A0A388JM19</accession>
<gene>
    <name evidence="1" type="ORF">CBR_g247</name>
</gene>
<dbReference type="EMBL" id="BFEA01000001">
    <property type="protein sequence ID" value="GBG58848.1"/>
    <property type="molecule type" value="Genomic_DNA"/>
</dbReference>
<evidence type="ECO:0000313" key="2">
    <source>
        <dbReference type="Proteomes" id="UP000265515"/>
    </source>
</evidence>
<evidence type="ECO:0000313" key="1">
    <source>
        <dbReference type="EMBL" id="GBG58848.1"/>
    </source>
</evidence>
<dbReference type="AlphaFoldDB" id="A0A388JM19"/>
<proteinExistence type="predicted"/>
<keyword evidence="2" id="KW-1185">Reference proteome</keyword>
<name>A0A388JM19_CHABU</name>